<evidence type="ECO:0000256" key="2">
    <source>
        <dbReference type="ARBA" id="ARBA00022980"/>
    </source>
</evidence>
<dbReference type="Gene3D" id="4.10.640.10">
    <property type="entry name" value="Ribosomal protein S18"/>
    <property type="match status" value="1"/>
</dbReference>
<organism evidence="5 6">
    <name type="scientific">Tropilaelaps mercedesae</name>
    <dbReference type="NCBI Taxonomy" id="418985"/>
    <lineage>
        <taxon>Eukaryota</taxon>
        <taxon>Metazoa</taxon>
        <taxon>Ecdysozoa</taxon>
        <taxon>Arthropoda</taxon>
        <taxon>Chelicerata</taxon>
        <taxon>Arachnida</taxon>
        <taxon>Acari</taxon>
        <taxon>Parasitiformes</taxon>
        <taxon>Mesostigmata</taxon>
        <taxon>Gamasina</taxon>
        <taxon>Dermanyssoidea</taxon>
        <taxon>Laelapidae</taxon>
        <taxon>Tropilaelaps</taxon>
    </lineage>
</organism>
<evidence type="ECO:0000313" key="5">
    <source>
        <dbReference type="EMBL" id="OQR76354.1"/>
    </source>
</evidence>
<dbReference type="InterPro" id="IPR036870">
    <property type="entry name" value="Ribosomal_bS18_sf"/>
</dbReference>
<dbReference type="FunCoup" id="A0A1V9XS69">
    <property type="interactions" value="695"/>
</dbReference>
<name>A0A1V9XS69_9ACAR</name>
<sequence>MSLYRAVSRTAASRIRPMSTRTAPAAEHEEKTATSNNDDDQPIWNMSNPYSKERRKCIICANGIVFDYKNVQLISQFVSPHTGKLYDRHITGLCLPQQIRLKKAYGTAQLSLRLPAYFKDLKFVKDPKLFDPFNPQRPHPH</sequence>
<reference evidence="5 6" key="1">
    <citation type="journal article" date="2017" name="Gigascience">
        <title>Draft genome of the honey bee ectoparasitic mite, Tropilaelaps mercedesae, is shaped by the parasitic life history.</title>
        <authorList>
            <person name="Dong X."/>
            <person name="Armstrong S.D."/>
            <person name="Xia D."/>
            <person name="Makepeace B.L."/>
            <person name="Darby A.C."/>
            <person name="Kadowaki T."/>
        </authorList>
    </citation>
    <scope>NUCLEOTIDE SEQUENCE [LARGE SCALE GENOMIC DNA]</scope>
    <source>
        <strain evidence="5">Wuxi-XJTLU</strain>
    </source>
</reference>
<proteinExistence type="inferred from homology"/>
<dbReference type="GO" id="GO:0070181">
    <property type="term" value="F:small ribosomal subunit rRNA binding"/>
    <property type="evidence" value="ECO:0007669"/>
    <property type="project" value="TreeGrafter"/>
</dbReference>
<dbReference type="STRING" id="418985.A0A1V9XS69"/>
<dbReference type="InterPro" id="IPR001648">
    <property type="entry name" value="Ribosomal_bS18"/>
</dbReference>
<dbReference type="AlphaFoldDB" id="A0A1V9XS69"/>
<dbReference type="InParanoid" id="A0A1V9XS69"/>
<dbReference type="OrthoDB" id="10066799at2759"/>
<keyword evidence="6" id="KW-1185">Reference proteome</keyword>
<evidence type="ECO:0000256" key="1">
    <source>
        <dbReference type="ARBA" id="ARBA00005589"/>
    </source>
</evidence>
<protein>
    <submittedName>
        <fullName evidence="5">28S ribosomal protein S18c</fullName>
    </submittedName>
</protein>
<dbReference type="GO" id="GO:0005763">
    <property type="term" value="C:mitochondrial small ribosomal subunit"/>
    <property type="evidence" value="ECO:0007669"/>
    <property type="project" value="TreeGrafter"/>
</dbReference>
<keyword evidence="3" id="KW-0687">Ribonucleoprotein</keyword>
<dbReference type="Pfam" id="PF01084">
    <property type="entry name" value="Ribosomal_S18"/>
    <property type="match status" value="1"/>
</dbReference>
<comment type="caution">
    <text evidence="5">The sequence shown here is derived from an EMBL/GenBank/DDBJ whole genome shotgun (WGS) entry which is preliminary data.</text>
</comment>
<evidence type="ECO:0000313" key="6">
    <source>
        <dbReference type="Proteomes" id="UP000192247"/>
    </source>
</evidence>
<feature type="region of interest" description="Disordered" evidence="4">
    <location>
        <begin position="15"/>
        <end position="45"/>
    </location>
</feature>
<evidence type="ECO:0000256" key="3">
    <source>
        <dbReference type="ARBA" id="ARBA00023274"/>
    </source>
</evidence>
<keyword evidence="2 5" id="KW-0689">Ribosomal protein</keyword>
<dbReference type="Proteomes" id="UP000192247">
    <property type="component" value="Unassembled WGS sequence"/>
</dbReference>
<dbReference type="SUPFAM" id="SSF46911">
    <property type="entry name" value="Ribosomal protein S18"/>
    <property type="match status" value="1"/>
</dbReference>
<dbReference type="PANTHER" id="PTHR13479:SF40">
    <property type="entry name" value="SMALL RIBOSOMAL SUBUNIT PROTEIN BS18M"/>
    <property type="match status" value="1"/>
</dbReference>
<dbReference type="GO" id="GO:0032543">
    <property type="term" value="P:mitochondrial translation"/>
    <property type="evidence" value="ECO:0007669"/>
    <property type="project" value="TreeGrafter"/>
</dbReference>
<dbReference type="PANTHER" id="PTHR13479">
    <property type="entry name" value="30S RIBOSOMAL PROTEIN S18"/>
    <property type="match status" value="1"/>
</dbReference>
<accession>A0A1V9XS69</accession>
<dbReference type="EMBL" id="MNPL01004913">
    <property type="protein sequence ID" value="OQR76354.1"/>
    <property type="molecule type" value="Genomic_DNA"/>
</dbReference>
<comment type="similarity">
    <text evidence="1">Belongs to the bacterial ribosomal protein bS18 family.</text>
</comment>
<evidence type="ECO:0000256" key="4">
    <source>
        <dbReference type="SAM" id="MobiDB-lite"/>
    </source>
</evidence>
<gene>
    <name evidence="5" type="ORF">BIW11_07825</name>
</gene>
<dbReference type="GO" id="GO:0003735">
    <property type="term" value="F:structural constituent of ribosome"/>
    <property type="evidence" value="ECO:0007669"/>
    <property type="project" value="InterPro"/>
</dbReference>